<evidence type="ECO:0000256" key="1">
    <source>
        <dbReference type="ARBA" id="ARBA00022701"/>
    </source>
</evidence>
<evidence type="ECO:0000256" key="9">
    <source>
        <dbReference type="SAM" id="Coils"/>
    </source>
</evidence>
<evidence type="ECO:0000256" key="10">
    <source>
        <dbReference type="SAM" id="MobiDB-lite"/>
    </source>
</evidence>
<feature type="region of interest" description="Disordered" evidence="10">
    <location>
        <begin position="333"/>
        <end position="368"/>
    </location>
</feature>
<comment type="similarity">
    <text evidence="6">Belongs to the TRAFAC class myosin-kinesin ATPase superfamily. Kinesin family. KIN-1 subfamily.</text>
</comment>
<dbReference type="GO" id="GO:0005524">
    <property type="term" value="F:ATP binding"/>
    <property type="evidence" value="ECO:0007669"/>
    <property type="project" value="UniProtKB-UniRule"/>
</dbReference>
<comment type="caution">
    <text evidence="12">The sequence shown here is derived from an EMBL/GenBank/DDBJ whole genome shotgun (WGS) entry which is preliminary data.</text>
</comment>
<organism evidence="12 13">
    <name type="scientific">Eucalyptus globulus</name>
    <name type="common">Tasmanian blue gum</name>
    <dbReference type="NCBI Taxonomy" id="34317"/>
    <lineage>
        <taxon>Eukaryota</taxon>
        <taxon>Viridiplantae</taxon>
        <taxon>Streptophyta</taxon>
        <taxon>Embryophyta</taxon>
        <taxon>Tracheophyta</taxon>
        <taxon>Spermatophyta</taxon>
        <taxon>Magnoliopsida</taxon>
        <taxon>eudicotyledons</taxon>
        <taxon>Gunneridae</taxon>
        <taxon>Pentapetalae</taxon>
        <taxon>rosids</taxon>
        <taxon>malvids</taxon>
        <taxon>Myrtales</taxon>
        <taxon>Myrtaceae</taxon>
        <taxon>Myrtoideae</taxon>
        <taxon>Eucalypteae</taxon>
        <taxon>Eucalyptus</taxon>
    </lineage>
</organism>
<keyword evidence="5 7" id="KW-0505">Motor protein</keyword>
<dbReference type="PANTHER" id="PTHR47968:SF17">
    <property type="entry name" value="KINESIN-LIKE PROTEIN"/>
    <property type="match status" value="1"/>
</dbReference>
<protein>
    <recommendedName>
        <fullName evidence="8">Kinesin-like protein</fullName>
    </recommendedName>
</protein>
<dbReference type="GO" id="GO:0003774">
    <property type="term" value="F:cytoskeletal motor activity"/>
    <property type="evidence" value="ECO:0007669"/>
    <property type="project" value="UniProtKB-UniRule"/>
</dbReference>
<dbReference type="PROSITE" id="PS00411">
    <property type="entry name" value="KINESIN_MOTOR_1"/>
    <property type="match status" value="1"/>
</dbReference>
<evidence type="ECO:0000313" key="12">
    <source>
        <dbReference type="EMBL" id="KAL3715904.1"/>
    </source>
</evidence>
<name>A0ABD3INE5_EUCGL</name>
<dbReference type="PRINTS" id="PR00380">
    <property type="entry name" value="KINESINHEAVY"/>
</dbReference>
<feature type="domain" description="Kinesin motor" evidence="11">
    <location>
        <begin position="4"/>
        <end position="332"/>
    </location>
</feature>
<dbReference type="InterPro" id="IPR001752">
    <property type="entry name" value="Kinesin_motor_dom"/>
</dbReference>
<evidence type="ECO:0000256" key="2">
    <source>
        <dbReference type="ARBA" id="ARBA00022741"/>
    </source>
</evidence>
<dbReference type="PANTHER" id="PTHR47968">
    <property type="entry name" value="CENTROMERE PROTEIN E"/>
    <property type="match status" value="1"/>
</dbReference>
<keyword evidence="3 7" id="KW-0067">ATP-binding</keyword>
<dbReference type="SMART" id="SM00129">
    <property type="entry name" value="KISc"/>
    <property type="match status" value="1"/>
</dbReference>
<sequence>MTANITVCARFRPLSSKERRDHGDSVCIERIDDEAFNLKDEKEGEMKFSFDKVFYDDSKQDDVYSFLARPIVRDVVNAINGTIITYGQTGAGKTYSMEGPSILECDDAKKGLLARVVAGIFREISSADSIKYTIKLSMVEIYMEKVRDLLDLSKDNMQIKKTKSQGISLPEVTEISLSDIAEALQSLSSGICNRAVGETQMNVGSSRSHCIYIFSVHQESTIQKRTFGKLILVDLAGSEKVEKTGAEGRVLEEAKTINKSLSALGNVVHALTCGPNGKGNHIPYRNSKLTRILQDSLGGNSQMALLCCCSPSPSNASETLSTLRFGARAKHIKASPRVHSTKDKHAKTQRTSFPSKDESCDKVTDKSRESMDAEDVKLLQDLFTSEGRVHDPNFLTDLELDCGEAAAATNIPLQRAAEELASAVELLKEQNKVLEAMLAIATRMLSSQREANDDLSFGHLVFESLKPSIAWVACLPLVKLLTDSYAFLPCCCCCCCCFTK</sequence>
<evidence type="ECO:0000259" key="11">
    <source>
        <dbReference type="PROSITE" id="PS50067"/>
    </source>
</evidence>
<dbReference type="PROSITE" id="PS50067">
    <property type="entry name" value="KINESIN_MOTOR_2"/>
    <property type="match status" value="1"/>
</dbReference>
<proteinExistence type="inferred from homology"/>
<evidence type="ECO:0000256" key="6">
    <source>
        <dbReference type="ARBA" id="ARBA00061495"/>
    </source>
</evidence>
<reference evidence="12 13" key="1">
    <citation type="submission" date="2024-11" db="EMBL/GenBank/DDBJ databases">
        <title>Chromosome-level genome assembly of Eucalyptus globulus Labill. provides insights into its genome evolution.</title>
        <authorList>
            <person name="Li X."/>
        </authorList>
    </citation>
    <scope>NUCLEOTIDE SEQUENCE [LARGE SCALE GENOMIC DNA]</scope>
    <source>
        <strain evidence="12">CL2024</strain>
        <tissue evidence="12">Fresh tender leaves</tissue>
    </source>
</reference>
<dbReference type="FunFam" id="3.40.850.10:FF:000114">
    <property type="entry name" value="Kinesin-like protein"/>
    <property type="match status" value="1"/>
</dbReference>
<evidence type="ECO:0000256" key="7">
    <source>
        <dbReference type="PROSITE-ProRule" id="PRU00283"/>
    </source>
</evidence>
<evidence type="ECO:0000256" key="5">
    <source>
        <dbReference type="ARBA" id="ARBA00023175"/>
    </source>
</evidence>
<keyword evidence="1 8" id="KW-0493">Microtubule</keyword>
<dbReference type="InterPro" id="IPR027417">
    <property type="entry name" value="P-loop_NTPase"/>
</dbReference>
<feature type="binding site" evidence="7">
    <location>
        <begin position="87"/>
        <end position="94"/>
    </location>
    <ligand>
        <name>ATP</name>
        <dbReference type="ChEBI" id="CHEBI:30616"/>
    </ligand>
</feature>
<dbReference type="InterPro" id="IPR027640">
    <property type="entry name" value="Kinesin-like_fam"/>
</dbReference>
<dbReference type="EMBL" id="JBJKBG010000011">
    <property type="protein sequence ID" value="KAL3715904.1"/>
    <property type="molecule type" value="Genomic_DNA"/>
</dbReference>
<dbReference type="Gene3D" id="3.40.850.10">
    <property type="entry name" value="Kinesin motor domain"/>
    <property type="match status" value="1"/>
</dbReference>
<keyword evidence="4 9" id="KW-0175">Coiled coil</keyword>
<dbReference type="Pfam" id="PF00225">
    <property type="entry name" value="Kinesin"/>
    <property type="match status" value="1"/>
</dbReference>
<evidence type="ECO:0000256" key="4">
    <source>
        <dbReference type="ARBA" id="ARBA00023054"/>
    </source>
</evidence>
<accession>A0ABD3INE5</accession>
<feature type="compositionally biased region" description="Basic and acidic residues" evidence="10">
    <location>
        <begin position="355"/>
        <end position="368"/>
    </location>
</feature>
<evidence type="ECO:0000313" key="13">
    <source>
        <dbReference type="Proteomes" id="UP001634007"/>
    </source>
</evidence>
<evidence type="ECO:0000256" key="3">
    <source>
        <dbReference type="ARBA" id="ARBA00022840"/>
    </source>
</evidence>
<gene>
    <name evidence="12" type="ORF">ACJRO7_007632</name>
</gene>
<dbReference type="GO" id="GO:0005874">
    <property type="term" value="C:microtubule"/>
    <property type="evidence" value="ECO:0007669"/>
    <property type="project" value="UniProtKB-KW"/>
</dbReference>
<keyword evidence="13" id="KW-1185">Reference proteome</keyword>
<keyword evidence="2 7" id="KW-0547">Nucleotide-binding</keyword>
<dbReference type="Proteomes" id="UP001634007">
    <property type="component" value="Unassembled WGS sequence"/>
</dbReference>
<feature type="coiled-coil region" evidence="9">
    <location>
        <begin position="413"/>
        <end position="444"/>
    </location>
</feature>
<dbReference type="InterPro" id="IPR019821">
    <property type="entry name" value="Kinesin_motor_CS"/>
</dbReference>
<dbReference type="AlphaFoldDB" id="A0ABD3INE5"/>
<evidence type="ECO:0000256" key="8">
    <source>
        <dbReference type="RuleBase" id="RU000394"/>
    </source>
</evidence>
<dbReference type="InterPro" id="IPR036961">
    <property type="entry name" value="Kinesin_motor_dom_sf"/>
</dbReference>
<dbReference type="SUPFAM" id="SSF52540">
    <property type="entry name" value="P-loop containing nucleoside triphosphate hydrolases"/>
    <property type="match status" value="1"/>
</dbReference>